<comment type="caution">
    <text evidence="1">The sequence shown here is derived from an EMBL/GenBank/DDBJ whole genome shotgun (WGS) entry which is preliminary data.</text>
</comment>
<organism evidence="1 2">
    <name type="scientific">Embleya scabrispora</name>
    <dbReference type="NCBI Taxonomy" id="159449"/>
    <lineage>
        <taxon>Bacteria</taxon>
        <taxon>Bacillati</taxon>
        <taxon>Actinomycetota</taxon>
        <taxon>Actinomycetes</taxon>
        <taxon>Kitasatosporales</taxon>
        <taxon>Streptomycetaceae</taxon>
        <taxon>Embleya</taxon>
    </lineage>
</organism>
<keyword evidence="2" id="KW-1185">Reference proteome</keyword>
<dbReference type="STRING" id="159449.B4N89_45325"/>
<gene>
    <name evidence="1" type="ORF">B4N89_45325</name>
</gene>
<evidence type="ECO:0000313" key="2">
    <source>
        <dbReference type="Proteomes" id="UP000190037"/>
    </source>
</evidence>
<dbReference type="InterPro" id="IPR038287">
    <property type="entry name" value="Cse2_sf"/>
</dbReference>
<name>A0A1T3NJB1_9ACTN</name>
<sequence length="249" mass="27549">MALMNAITAESVPVGVRRRMFFVLKLHAMHGNDPTVDATAFGGLRSPREELQRLRVSRLDMRALSAARRELRRLAVSQVAEPEREAEILAVLWPTGRLSVADERAWAATARIYGLHPRASVREGSAESRITWGTTMGLSVRRGAGHEGLGRVLEARHEGDFTRALYRTARVAEAAAAPIDFLRLVDDLTELYTGFESPGGDDRARHVRRKWRRHYWRAVEGRGVPSSALATVADELDPAAFGDSTADVT</sequence>
<proteinExistence type="predicted"/>
<dbReference type="Proteomes" id="UP000190037">
    <property type="component" value="Unassembled WGS sequence"/>
</dbReference>
<dbReference type="Gene3D" id="1.10.520.40">
    <property type="entry name" value="CRISPR-associated protein Cse2"/>
    <property type="match status" value="1"/>
</dbReference>
<evidence type="ECO:0000313" key="1">
    <source>
        <dbReference type="EMBL" id="OPC76711.1"/>
    </source>
</evidence>
<dbReference type="Pfam" id="PF09485">
    <property type="entry name" value="CRISPR_Cse2"/>
    <property type="match status" value="1"/>
</dbReference>
<evidence type="ECO:0008006" key="3">
    <source>
        <dbReference type="Google" id="ProtNLM"/>
    </source>
</evidence>
<reference evidence="1 2" key="1">
    <citation type="submission" date="2017-03" db="EMBL/GenBank/DDBJ databases">
        <title>Draft genome sequence of Streptomyces scabrisporus NF3, endophyte isolated from Amphipterygium adstringens.</title>
        <authorList>
            <person name="Vazquez M."/>
            <person name="Ceapa C.D."/>
            <person name="Rodriguez Luna D."/>
            <person name="Sanchez Esquivel S."/>
        </authorList>
    </citation>
    <scope>NUCLEOTIDE SEQUENCE [LARGE SCALE GENOMIC DNA]</scope>
    <source>
        <strain evidence="1 2">NF3</strain>
    </source>
</reference>
<dbReference type="InterPro" id="IPR013382">
    <property type="entry name" value="CRISPR-assoc_prot_Cse2"/>
</dbReference>
<protein>
    <recommendedName>
        <fullName evidence="3">Type I-E CRISPR-associated protein Cse2/CasB</fullName>
    </recommendedName>
</protein>
<dbReference type="EMBL" id="MWQN01000005">
    <property type="protein sequence ID" value="OPC76711.1"/>
    <property type="molecule type" value="Genomic_DNA"/>
</dbReference>
<accession>A0A1T3NJB1</accession>
<dbReference type="AlphaFoldDB" id="A0A1T3NJB1"/>